<proteinExistence type="predicted"/>
<accession>A0A151JNQ7</accession>
<sequence>NTGKTIKIASFLVACIFNESFNFMLRIMEAIGIKIGMNASIMTTRRDNKRIRNADERVLQATKEARSSRRLEIATKNELYEEEE</sequence>
<protein>
    <submittedName>
        <fullName evidence="1">Uncharacterized protein</fullName>
    </submittedName>
</protein>
<evidence type="ECO:0000313" key="2">
    <source>
        <dbReference type="Proteomes" id="UP000078492"/>
    </source>
</evidence>
<organism evidence="1 2">
    <name type="scientific">Trachymyrmex cornetzi</name>
    <dbReference type="NCBI Taxonomy" id="471704"/>
    <lineage>
        <taxon>Eukaryota</taxon>
        <taxon>Metazoa</taxon>
        <taxon>Ecdysozoa</taxon>
        <taxon>Arthropoda</taxon>
        <taxon>Hexapoda</taxon>
        <taxon>Insecta</taxon>
        <taxon>Pterygota</taxon>
        <taxon>Neoptera</taxon>
        <taxon>Endopterygota</taxon>
        <taxon>Hymenoptera</taxon>
        <taxon>Apocrita</taxon>
        <taxon>Aculeata</taxon>
        <taxon>Formicoidea</taxon>
        <taxon>Formicidae</taxon>
        <taxon>Myrmicinae</taxon>
        <taxon>Trachymyrmex</taxon>
    </lineage>
</organism>
<keyword evidence="2" id="KW-1185">Reference proteome</keyword>
<feature type="non-terminal residue" evidence="1">
    <location>
        <position position="1"/>
    </location>
</feature>
<dbReference type="Proteomes" id="UP000078492">
    <property type="component" value="Unassembled WGS sequence"/>
</dbReference>
<reference evidence="1 2" key="1">
    <citation type="submission" date="2015-09" db="EMBL/GenBank/DDBJ databases">
        <title>Trachymyrmex cornetzi WGS genome.</title>
        <authorList>
            <person name="Nygaard S."/>
            <person name="Hu H."/>
            <person name="Boomsma J."/>
            <person name="Zhang G."/>
        </authorList>
    </citation>
    <scope>NUCLEOTIDE SEQUENCE [LARGE SCALE GENOMIC DNA]</scope>
    <source>
        <strain evidence="1">Tcor2-1</strain>
        <tissue evidence="1">Whole body</tissue>
    </source>
</reference>
<name>A0A151JNQ7_9HYME</name>
<dbReference type="AlphaFoldDB" id="A0A151JNQ7"/>
<dbReference type="EMBL" id="KQ978850">
    <property type="protein sequence ID" value="KYN27957.1"/>
    <property type="molecule type" value="Genomic_DNA"/>
</dbReference>
<gene>
    <name evidence="1" type="ORF">ALC57_02634</name>
</gene>
<evidence type="ECO:0000313" key="1">
    <source>
        <dbReference type="EMBL" id="KYN27957.1"/>
    </source>
</evidence>